<sequence length="80" mass="9201">MPPTQHRLSPRRGKCQGRVNNKTPWRALGEPQFVKRHGNKRLIARQASMSGSDFRSCKGPRNIFLRSADLVARDQRRGNF</sequence>
<evidence type="ECO:0000313" key="2">
    <source>
        <dbReference type="EMBL" id="ABZ06418.1"/>
    </source>
</evidence>
<dbReference type="AlphaFoldDB" id="B3T1F9"/>
<organism evidence="2">
    <name type="scientific">uncultured marine microorganism HF4000_009L19</name>
    <dbReference type="NCBI Taxonomy" id="455516"/>
    <lineage>
        <taxon>unclassified sequences</taxon>
        <taxon>environmental samples</taxon>
    </lineage>
</organism>
<reference evidence="2" key="1">
    <citation type="journal article" date="2008" name="ISME J.">
        <title>Genomic patterns of recombination, clonal divergence and environment in marine microbial populations.</title>
        <authorList>
            <person name="Konstantinidis K.T."/>
            <person name="Delong E.F."/>
        </authorList>
    </citation>
    <scope>NUCLEOTIDE SEQUENCE</scope>
</reference>
<name>B3T1F9_9ZZZZ</name>
<dbReference type="EMBL" id="EU016575">
    <property type="protein sequence ID" value="ABZ06418.1"/>
    <property type="molecule type" value="Genomic_DNA"/>
</dbReference>
<protein>
    <submittedName>
        <fullName evidence="2">Uncharacterized protein</fullName>
    </submittedName>
</protein>
<evidence type="ECO:0000256" key="1">
    <source>
        <dbReference type="SAM" id="MobiDB-lite"/>
    </source>
</evidence>
<proteinExistence type="predicted"/>
<feature type="region of interest" description="Disordered" evidence="1">
    <location>
        <begin position="1"/>
        <end position="27"/>
    </location>
</feature>
<accession>B3T1F9</accession>
<gene>
    <name evidence="2" type="ORF">ALOHA_HF4000009L19ctg1g15</name>
</gene>